<comment type="caution">
    <text evidence="13">The sequence shown here is derived from an EMBL/GenBank/DDBJ whole genome shotgun (WGS) entry which is preliminary data.</text>
</comment>
<keyword evidence="8 11" id="KW-0274">FAD</keyword>
<dbReference type="GO" id="GO:0005737">
    <property type="term" value="C:cytoplasm"/>
    <property type="evidence" value="ECO:0007669"/>
    <property type="project" value="UniProtKB-SubCell"/>
</dbReference>
<evidence type="ECO:0000256" key="4">
    <source>
        <dbReference type="ARBA" id="ARBA00008310"/>
    </source>
</evidence>
<dbReference type="SUPFAM" id="SSF51905">
    <property type="entry name" value="FAD/NAD(P)-binding domain"/>
    <property type="match status" value="1"/>
</dbReference>
<name>A0A0B0I905_9BACI</name>
<dbReference type="InterPro" id="IPR004572">
    <property type="entry name" value="Protoporphyrinogen_oxidase"/>
</dbReference>
<evidence type="ECO:0000256" key="5">
    <source>
        <dbReference type="ARBA" id="ARBA00012402"/>
    </source>
</evidence>
<evidence type="ECO:0000256" key="10">
    <source>
        <dbReference type="ARBA" id="ARBA00023133"/>
    </source>
</evidence>
<keyword evidence="11" id="KW-0963">Cytoplasm</keyword>
<dbReference type="EMBL" id="JRJU01000026">
    <property type="protein sequence ID" value="KHF38973.1"/>
    <property type="molecule type" value="Genomic_DNA"/>
</dbReference>
<evidence type="ECO:0000256" key="7">
    <source>
        <dbReference type="ARBA" id="ARBA00022630"/>
    </source>
</evidence>
<dbReference type="InterPro" id="IPR036188">
    <property type="entry name" value="FAD/NAD-bd_sf"/>
</dbReference>
<dbReference type="GO" id="GO:0006783">
    <property type="term" value="P:heme biosynthetic process"/>
    <property type="evidence" value="ECO:0007669"/>
    <property type="project" value="UniProtKB-UniRule"/>
</dbReference>
<accession>A0A0B0I905</accession>
<evidence type="ECO:0000256" key="11">
    <source>
        <dbReference type="RuleBase" id="RU364052"/>
    </source>
</evidence>
<evidence type="ECO:0000256" key="3">
    <source>
        <dbReference type="ARBA" id="ARBA00004744"/>
    </source>
</evidence>
<evidence type="ECO:0000313" key="14">
    <source>
        <dbReference type="Proteomes" id="UP000030832"/>
    </source>
</evidence>
<comment type="function">
    <text evidence="11">Involved in coproporphyrin-dependent heme b biosynthesis. Catalyzes the oxidation of coproporphyrinogen III to coproporphyrin III.</text>
</comment>
<dbReference type="NCBIfam" id="NF009081">
    <property type="entry name" value="PRK12416.1"/>
    <property type="match status" value="1"/>
</dbReference>
<comment type="similarity">
    <text evidence="4 11">Belongs to the protoporphyrinogen/coproporphyrinogen oxidase family. Coproporphyrinogen III oxidase subfamily.</text>
</comment>
<dbReference type="AlphaFoldDB" id="A0A0B0I905"/>
<keyword evidence="7 11" id="KW-0285">Flavoprotein</keyword>
<dbReference type="eggNOG" id="COG1232">
    <property type="taxonomic scope" value="Bacteria"/>
</dbReference>
<dbReference type="GO" id="GO:0004729">
    <property type="term" value="F:oxygen-dependent protoporphyrinogen oxidase activity"/>
    <property type="evidence" value="ECO:0007669"/>
    <property type="project" value="UniProtKB-UniRule"/>
</dbReference>
<evidence type="ECO:0000259" key="12">
    <source>
        <dbReference type="Pfam" id="PF01593"/>
    </source>
</evidence>
<dbReference type="Gene3D" id="1.10.3110.10">
    <property type="entry name" value="protoporphyrinogen ix oxidase, domain 3"/>
    <property type="match status" value="1"/>
</dbReference>
<dbReference type="InterPro" id="IPR002937">
    <property type="entry name" value="Amino_oxidase"/>
</dbReference>
<evidence type="ECO:0000256" key="2">
    <source>
        <dbReference type="ARBA" id="ARBA00001974"/>
    </source>
</evidence>
<dbReference type="Gene3D" id="3.90.660.20">
    <property type="entry name" value="Protoporphyrinogen oxidase, mitochondrial, domain 2"/>
    <property type="match status" value="1"/>
</dbReference>
<gene>
    <name evidence="13" type="ORF">LQ50_18230</name>
</gene>
<dbReference type="STRING" id="333138.LQ50_18230"/>
<evidence type="ECO:0000256" key="9">
    <source>
        <dbReference type="ARBA" id="ARBA00023002"/>
    </source>
</evidence>
<dbReference type="InterPro" id="IPR050464">
    <property type="entry name" value="Zeta_carotene_desat/Oxidored"/>
</dbReference>
<sequence>MKTIAVIGGGITGLTTLYQLQKLKRKHKNEVELILVEQNNYLGGKIHSVQKEEFIMETGADSIVARHESVMPLIEDLQLENELVYNSTGISYLFINNELHPIPADTIFGIPTSVESLLQSTLVSEEGKQRALRDLESINDRFTKDDSIGEFLEYCFGKELVENQIAPVLSGVYSGKLNELSIASTLPYVLDYKNQYGSIIKGLSVNKEKFSSKSDKKFISFKNGLSTIVDRLEDRLTDAHILKGVNTTRIKKETERYQITFSNHQTIEADYVVLTTPHNVAQSLLNHSELNEGFAKLTNSSLKSIYLGFEIPDEQLPADGTGFIVSNSNHVKCDACTWTSRKWNHTSKKQNLLVRLFYKSSNHAYSALQKMNEDDLIHSALTDIEKSLGIKALPTAVEVTNWDQLMPNYHLNHSEAIRELNEKMQAVFPNIMLAGCSYYGVGIGACIKNGEDTAIKIWETVSKN</sequence>
<keyword evidence="9 11" id="KW-0560">Oxidoreductase</keyword>
<dbReference type="UniPathway" id="UPA00252"/>
<keyword evidence="14" id="KW-1185">Reference proteome</keyword>
<dbReference type="PANTHER" id="PTHR42923:SF3">
    <property type="entry name" value="PROTOPORPHYRINOGEN OXIDASE"/>
    <property type="match status" value="1"/>
</dbReference>
<comment type="cofactor">
    <cofactor evidence="2 11">
        <name>FAD</name>
        <dbReference type="ChEBI" id="CHEBI:57692"/>
    </cofactor>
</comment>
<dbReference type="Gene3D" id="3.50.50.60">
    <property type="entry name" value="FAD/NAD(P)-binding domain"/>
    <property type="match status" value="1"/>
</dbReference>
<organism evidence="13 14">
    <name type="scientific">Halalkalibacter okhensis</name>
    <dbReference type="NCBI Taxonomy" id="333138"/>
    <lineage>
        <taxon>Bacteria</taxon>
        <taxon>Bacillati</taxon>
        <taxon>Bacillota</taxon>
        <taxon>Bacilli</taxon>
        <taxon>Bacillales</taxon>
        <taxon>Bacillaceae</taxon>
        <taxon>Halalkalibacter</taxon>
    </lineage>
</organism>
<dbReference type="PANTHER" id="PTHR42923">
    <property type="entry name" value="PROTOPORPHYRINOGEN OXIDASE"/>
    <property type="match status" value="1"/>
</dbReference>
<dbReference type="RefSeq" id="WP_034631626.1">
    <property type="nucleotide sequence ID" value="NZ_JRJU01000026.1"/>
</dbReference>
<evidence type="ECO:0000313" key="13">
    <source>
        <dbReference type="EMBL" id="KHF38973.1"/>
    </source>
</evidence>
<protein>
    <recommendedName>
        <fullName evidence="6 11">Coproporphyrinogen III oxidase</fullName>
        <ecNumber evidence="5 11">1.3.3.15</ecNumber>
    </recommendedName>
</protein>
<dbReference type="Pfam" id="PF01593">
    <property type="entry name" value="Amino_oxidase"/>
    <property type="match status" value="1"/>
</dbReference>
<keyword evidence="10 11" id="KW-0350">Heme biosynthesis</keyword>
<dbReference type="SUPFAM" id="SSF54373">
    <property type="entry name" value="FAD-linked reductases, C-terminal domain"/>
    <property type="match status" value="1"/>
</dbReference>
<dbReference type="OrthoDB" id="9805195at2"/>
<dbReference type="Proteomes" id="UP000030832">
    <property type="component" value="Unassembled WGS sequence"/>
</dbReference>
<dbReference type="NCBIfam" id="TIGR00562">
    <property type="entry name" value="proto_IX_ox"/>
    <property type="match status" value="1"/>
</dbReference>
<comment type="catalytic activity">
    <reaction evidence="1">
        <text>coproporphyrinogen III + 3 O2 = coproporphyrin III + 3 H2O2</text>
        <dbReference type="Rhea" id="RHEA:43436"/>
        <dbReference type="ChEBI" id="CHEBI:15379"/>
        <dbReference type="ChEBI" id="CHEBI:16240"/>
        <dbReference type="ChEBI" id="CHEBI:57309"/>
        <dbReference type="ChEBI" id="CHEBI:131725"/>
        <dbReference type="EC" id="1.3.3.15"/>
    </reaction>
    <physiologicalReaction direction="left-to-right" evidence="1">
        <dbReference type="Rhea" id="RHEA:43437"/>
    </physiologicalReaction>
</comment>
<proteinExistence type="inferred from homology"/>
<evidence type="ECO:0000256" key="6">
    <source>
        <dbReference type="ARBA" id="ARBA00019046"/>
    </source>
</evidence>
<reference evidence="13 14" key="1">
    <citation type="submission" date="2014-09" db="EMBL/GenBank/DDBJ databases">
        <title>Genome sequencing and annotation of Bacillus Okhensis strain Kh10-101T.</title>
        <authorList>
            <person name="Prakash J.S."/>
        </authorList>
    </citation>
    <scope>NUCLEOTIDE SEQUENCE [LARGE SCALE GENOMIC DNA]</scope>
    <source>
        <strain evidence="14">Kh10-101T</strain>
    </source>
</reference>
<feature type="domain" description="Amine oxidase" evidence="12">
    <location>
        <begin position="11"/>
        <end position="454"/>
    </location>
</feature>
<dbReference type="EC" id="1.3.3.15" evidence="5 11"/>
<evidence type="ECO:0000256" key="1">
    <source>
        <dbReference type="ARBA" id="ARBA00001755"/>
    </source>
</evidence>
<comment type="pathway">
    <text evidence="3 11">Porphyrin-containing compound metabolism; protoheme biosynthesis.</text>
</comment>
<comment type="subcellular location">
    <subcellularLocation>
        <location evidence="11">Cytoplasm</location>
    </subcellularLocation>
</comment>
<evidence type="ECO:0000256" key="8">
    <source>
        <dbReference type="ARBA" id="ARBA00022827"/>
    </source>
</evidence>